<dbReference type="STRING" id="5601.A0A0D2EG00"/>
<name>A0A0D2EG00_9EURO</name>
<dbReference type="PANTHER" id="PTHR43684:SF4">
    <property type="entry name" value="ENOYL-COA HYDRATASE_ISOMERASE FAMILY PROTEIN (AFU_ORTHOLOGUE AFUA_1G01890)"/>
    <property type="match status" value="1"/>
</dbReference>
<protein>
    <recommendedName>
        <fullName evidence="4">Enoyl-CoA hydratase</fullName>
    </recommendedName>
</protein>
<evidence type="ECO:0000313" key="3">
    <source>
        <dbReference type="Proteomes" id="UP000054266"/>
    </source>
</evidence>
<evidence type="ECO:0008006" key="4">
    <source>
        <dbReference type="Google" id="ProtNLM"/>
    </source>
</evidence>
<organism evidence="2 3">
    <name type="scientific">Phialophora macrospora</name>
    <dbReference type="NCBI Taxonomy" id="1851006"/>
    <lineage>
        <taxon>Eukaryota</taxon>
        <taxon>Fungi</taxon>
        <taxon>Dikarya</taxon>
        <taxon>Ascomycota</taxon>
        <taxon>Pezizomycotina</taxon>
        <taxon>Eurotiomycetes</taxon>
        <taxon>Chaetothyriomycetidae</taxon>
        <taxon>Chaetothyriales</taxon>
        <taxon>Herpotrichiellaceae</taxon>
        <taxon>Phialophora</taxon>
    </lineage>
</organism>
<evidence type="ECO:0000256" key="1">
    <source>
        <dbReference type="ARBA" id="ARBA00005254"/>
    </source>
</evidence>
<dbReference type="PANTHER" id="PTHR43684">
    <property type="match status" value="1"/>
</dbReference>
<dbReference type="SUPFAM" id="SSF52096">
    <property type="entry name" value="ClpP/crotonase"/>
    <property type="match status" value="1"/>
</dbReference>
<comment type="similarity">
    <text evidence="1">Belongs to the enoyl-CoA hydratase/isomerase family.</text>
</comment>
<keyword evidence="3" id="KW-1185">Reference proteome</keyword>
<dbReference type="Gene3D" id="3.90.226.10">
    <property type="entry name" value="2-enoyl-CoA Hydratase, Chain A, domain 1"/>
    <property type="match status" value="1"/>
</dbReference>
<gene>
    <name evidence="2" type="ORF">PV04_01424</name>
</gene>
<accession>A0A0D2EG00</accession>
<evidence type="ECO:0000313" key="2">
    <source>
        <dbReference type="EMBL" id="KIW73292.1"/>
    </source>
</evidence>
<dbReference type="Proteomes" id="UP000054266">
    <property type="component" value="Unassembled WGS sequence"/>
</dbReference>
<dbReference type="AlphaFoldDB" id="A0A0D2EG00"/>
<sequence>MQALGGNIEIPETYTTPPDSHVRITNYPESAGGATPIIVATLNRPEKLNAFTGEMILSLESFFRIVDRDSRVKVVVLTGGGRAFSAGIDLSLDSRAPTDIPPTEVRDVGGRLALAMYNCSKTVIVAYNGLAVGIGMTSTLAAGIRIASPKSKFGFPFSRIGLTMESASSFFLPRMVGYSRATYLLTTGATYPADSKALDGIFSELVAEPKAVFPRALQLAEELVDRVSTTAIHLNRQLIWRGAGTAEEAHLMDSPLLADRFASRDHDEAKRAFLNSGKPDFPDELEKNTPPTYPWWSEIAVDPKPKAVYGSRSKL</sequence>
<dbReference type="Pfam" id="PF00378">
    <property type="entry name" value="ECH_1"/>
    <property type="match status" value="1"/>
</dbReference>
<reference evidence="2 3" key="1">
    <citation type="submission" date="2015-01" db="EMBL/GenBank/DDBJ databases">
        <title>The Genome Sequence of Capronia semiimmersa CBS27337.</title>
        <authorList>
            <consortium name="The Broad Institute Genomics Platform"/>
            <person name="Cuomo C."/>
            <person name="de Hoog S."/>
            <person name="Gorbushina A."/>
            <person name="Stielow B."/>
            <person name="Teixiera M."/>
            <person name="Abouelleil A."/>
            <person name="Chapman S.B."/>
            <person name="Priest M."/>
            <person name="Young S.K."/>
            <person name="Wortman J."/>
            <person name="Nusbaum C."/>
            <person name="Birren B."/>
        </authorList>
    </citation>
    <scope>NUCLEOTIDE SEQUENCE [LARGE SCALE GENOMIC DNA]</scope>
    <source>
        <strain evidence="2 3">CBS 27337</strain>
    </source>
</reference>
<dbReference type="InterPro" id="IPR029045">
    <property type="entry name" value="ClpP/crotonase-like_dom_sf"/>
</dbReference>
<dbReference type="EMBL" id="KN846956">
    <property type="protein sequence ID" value="KIW73292.1"/>
    <property type="molecule type" value="Genomic_DNA"/>
</dbReference>
<dbReference type="HOGENOM" id="CLU_009834_7_2_1"/>
<dbReference type="InterPro" id="IPR001753">
    <property type="entry name" value="Enoyl-CoA_hydra/iso"/>
</dbReference>
<dbReference type="InterPro" id="IPR051053">
    <property type="entry name" value="ECH/Chromodomain_protein"/>
</dbReference>
<proteinExistence type="inferred from homology"/>
<dbReference type="CDD" id="cd06558">
    <property type="entry name" value="crotonase-like"/>
    <property type="match status" value="1"/>
</dbReference>